<dbReference type="STRING" id="265719.SAMN04488509_11428"/>
<dbReference type="EMBL" id="FNAG01000014">
    <property type="protein sequence ID" value="SDE02486.1"/>
    <property type="molecule type" value="Genomic_DNA"/>
</dbReference>
<proteinExistence type="predicted"/>
<sequence>MSPGPQLRDIQLPPEPGLWPWPPGVWLLLLVAVLLVARLVLHARRRAVRRRALQRWQGAMRAILEDSTAAGVERVAAASELLRRAVRQRDPEAAVLEGARWRAHLAALGPLPADDPGLDLLVEGPWRPRLADTDTELALSRANERLQRLLETFP</sequence>
<protein>
    <recommendedName>
        <fullName evidence="4">DUF4381 domain-containing protein</fullName>
    </recommendedName>
</protein>
<evidence type="ECO:0000313" key="3">
    <source>
        <dbReference type="Proteomes" id="UP000199603"/>
    </source>
</evidence>
<dbReference type="Proteomes" id="UP000199603">
    <property type="component" value="Unassembled WGS sequence"/>
</dbReference>
<dbReference type="Pfam" id="PF14316">
    <property type="entry name" value="DUF4381"/>
    <property type="match status" value="1"/>
</dbReference>
<keyword evidence="3" id="KW-1185">Reference proteome</keyword>
<gene>
    <name evidence="2" type="ORF">SAMN04488509_11428</name>
</gene>
<evidence type="ECO:0000313" key="2">
    <source>
        <dbReference type="EMBL" id="SDE02486.1"/>
    </source>
</evidence>
<dbReference type="RefSeq" id="WP_091245056.1">
    <property type="nucleotide sequence ID" value="NZ_FNAG01000014.1"/>
</dbReference>
<feature type="transmembrane region" description="Helical" evidence="1">
    <location>
        <begin position="20"/>
        <end position="41"/>
    </location>
</feature>
<keyword evidence="1" id="KW-0472">Membrane</keyword>
<keyword evidence="1" id="KW-1133">Transmembrane helix</keyword>
<evidence type="ECO:0008006" key="4">
    <source>
        <dbReference type="Google" id="ProtNLM"/>
    </source>
</evidence>
<dbReference type="AlphaFoldDB" id="A0A1G6ZLP7"/>
<keyword evidence="1" id="KW-0812">Transmembrane</keyword>
<name>A0A1G6ZLP7_9GAMM</name>
<accession>A0A1G6ZLP7</accession>
<organism evidence="2 3">
    <name type="scientific">Aquimonas voraii</name>
    <dbReference type="NCBI Taxonomy" id="265719"/>
    <lineage>
        <taxon>Bacteria</taxon>
        <taxon>Pseudomonadati</taxon>
        <taxon>Pseudomonadota</taxon>
        <taxon>Gammaproteobacteria</taxon>
        <taxon>Lysobacterales</taxon>
        <taxon>Lysobacteraceae</taxon>
        <taxon>Aquimonas</taxon>
    </lineage>
</organism>
<evidence type="ECO:0000256" key="1">
    <source>
        <dbReference type="SAM" id="Phobius"/>
    </source>
</evidence>
<dbReference type="InterPro" id="IPR025489">
    <property type="entry name" value="DUF4381"/>
</dbReference>
<reference evidence="2 3" key="1">
    <citation type="submission" date="2016-10" db="EMBL/GenBank/DDBJ databases">
        <authorList>
            <person name="de Groot N.N."/>
        </authorList>
    </citation>
    <scope>NUCLEOTIDE SEQUENCE [LARGE SCALE GENOMIC DNA]</scope>
    <source>
        <strain evidence="2 3">DSM 16957</strain>
    </source>
</reference>